<evidence type="ECO:0000313" key="15">
    <source>
        <dbReference type="Proteomes" id="UP001066276"/>
    </source>
</evidence>
<evidence type="ECO:0000256" key="5">
    <source>
        <dbReference type="ARBA" id="ARBA00022771"/>
    </source>
</evidence>
<evidence type="ECO:0000256" key="4">
    <source>
        <dbReference type="ARBA" id="ARBA00022723"/>
    </source>
</evidence>
<dbReference type="GO" id="GO:0000785">
    <property type="term" value="C:chromatin"/>
    <property type="evidence" value="ECO:0007669"/>
    <property type="project" value="TreeGrafter"/>
</dbReference>
<dbReference type="GO" id="GO:0061733">
    <property type="term" value="F:protein-lysine-acetyltransferase activity"/>
    <property type="evidence" value="ECO:0007669"/>
    <property type="project" value="TreeGrafter"/>
</dbReference>
<keyword evidence="9" id="KW-0012">Acyltransferase</keyword>
<keyword evidence="7" id="KW-0539">Nucleus</keyword>
<evidence type="ECO:0000256" key="2">
    <source>
        <dbReference type="ARBA" id="ARBA00005816"/>
    </source>
</evidence>
<feature type="compositionally biased region" description="Polar residues" evidence="11">
    <location>
        <begin position="1"/>
        <end position="11"/>
    </location>
</feature>
<evidence type="ECO:0000259" key="12">
    <source>
        <dbReference type="Pfam" id="PF13878"/>
    </source>
</evidence>
<dbReference type="EMBL" id="JANPWB010000009">
    <property type="protein sequence ID" value="KAJ1158246.1"/>
    <property type="molecule type" value="Genomic_DNA"/>
</dbReference>
<proteinExistence type="inferred from homology"/>
<comment type="catalytic activity">
    <reaction evidence="10">
        <text>L-lysyl-[protein] + acetyl-CoA = N(6)-acetyl-L-lysyl-[protein] + CoA + H(+)</text>
        <dbReference type="Rhea" id="RHEA:45948"/>
        <dbReference type="Rhea" id="RHEA-COMP:9752"/>
        <dbReference type="Rhea" id="RHEA-COMP:10731"/>
        <dbReference type="ChEBI" id="CHEBI:15378"/>
        <dbReference type="ChEBI" id="CHEBI:29969"/>
        <dbReference type="ChEBI" id="CHEBI:57287"/>
        <dbReference type="ChEBI" id="CHEBI:57288"/>
        <dbReference type="ChEBI" id="CHEBI:61930"/>
    </reaction>
</comment>
<dbReference type="GO" id="GO:0005634">
    <property type="term" value="C:nucleus"/>
    <property type="evidence" value="ECO:0007669"/>
    <property type="project" value="UniProtKB-SubCell"/>
</dbReference>
<feature type="region of interest" description="Disordered" evidence="11">
    <location>
        <begin position="1"/>
        <end position="59"/>
    </location>
</feature>
<feature type="region of interest" description="Disordered" evidence="11">
    <location>
        <begin position="111"/>
        <end position="130"/>
    </location>
</feature>
<evidence type="ECO:0000256" key="10">
    <source>
        <dbReference type="ARBA" id="ARBA00047902"/>
    </source>
</evidence>
<evidence type="ECO:0000256" key="3">
    <source>
        <dbReference type="ARBA" id="ARBA00022679"/>
    </source>
</evidence>
<comment type="subcellular location">
    <subcellularLocation>
        <location evidence="1">Nucleus</location>
    </subcellularLocation>
</comment>
<keyword evidence="5" id="KW-0863">Zinc-finger</keyword>
<evidence type="ECO:0000256" key="7">
    <source>
        <dbReference type="ARBA" id="ARBA00023242"/>
    </source>
</evidence>
<comment type="similarity">
    <text evidence="2">Belongs to the acetyltransferase family. ECO subfamily.</text>
</comment>
<comment type="caution">
    <text evidence="14">The sequence shown here is derived from an EMBL/GenBank/DDBJ whole genome shotgun (WGS) entry which is preliminary data.</text>
</comment>
<dbReference type="PANTHER" id="PTHR45884:SF3">
    <property type="entry name" value="N-ACETYLTRANSFERASE ESCO2"/>
    <property type="match status" value="1"/>
</dbReference>
<dbReference type="GO" id="GO:0008270">
    <property type="term" value="F:zinc ion binding"/>
    <property type="evidence" value="ECO:0007669"/>
    <property type="project" value="UniProtKB-KW"/>
</dbReference>
<dbReference type="PANTHER" id="PTHR45884">
    <property type="entry name" value="N-ACETYLTRANSFERASE ECO"/>
    <property type="match status" value="1"/>
</dbReference>
<dbReference type="InterPro" id="IPR028005">
    <property type="entry name" value="AcTrfase_ESCO_Znf_dom"/>
</dbReference>
<dbReference type="InterPro" id="IPR028009">
    <property type="entry name" value="ESCO_Acetyltransf_dom"/>
</dbReference>
<keyword evidence="15" id="KW-1185">Reference proteome</keyword>
<name>A0AAV7S2U0_PLEWA</name>
<protein>
    <recommendedName>
        <fullName evidence="16">N-acetyltransferase ESCO2</fullName>
    </recommendedName>
</protein>
<accession>A0AAV7S2U0</accession>
<evidence type="ECO:0000259" key="13">
    <source>
        <dbReference type="Pfam" id="PF13880"/>
    </source>
</evidence>
<feature type="region of interest" description="Disordered" evidence="11">
    <location>
        <begin position="282"/>
        <end position="303"/>
    </location>
</feature>
<evidence type="ECO:0000256" key="6">
    <source>
        <dbReference type="ARBA" id="ARBA00022833"/>
    </source>
</evidence>
<feature type="domain" description="N-acetyltransferase ESCO zinc-finger" evidence="12">
    <location>
        <begin position="306"/>
        <end position="345"/>
    </location>
</feature>
<feature type="domain" description="N-acetyltransferase ESCO acetyl-transferase" evidence="13">
    <location>
        <begin position="462"/>
        <end position="529"/>
    </location>
</feature>
<keyword evidence="6" id="KW-0862">Zinc</keyword>
<reference evidence="14" key="1">
    <citation type="journal article" date="2022" name="bioRxiv">
        <title>Sequencing and chromosome-scale assembly of the giantPleurodeles waltlgenome.</title>
        <authorList>
            <person name="Brown T."/>
            <person name="Elewa A."/>
            <person name="Iarovenko S."/>
            <person name="Subramanian E."/>
            <person name="Araus A.J."/>
            <person name="Petzold A."/>
            <person name="Susuki M."/>
            <person name="Suzuki K.-i.T."/>
            <person name="Hayashi T."/>
            <person name="Toyoda A."/>
            <person name="Oliveira C."/>
            <person name="Osipova E."/>
            <person name="Leigh N.D."/>
            <person name="Simon A."/>
            <person name="Yun M.H."/>
        </authorList>
    </citation>
    <scope>NUCLEOTIDE SEQUENCE</scope>
    <source>
        <strain evidence="14">20211129_DDA</strain>
        <tissue evidence="14">Liver</tissue>
    </source>
</reference>
<evidence type="ECO:0000256" key="1">
    <source>
        <dbReference type="ARBA" id="ARBA00004123"/>
    </source>
</evidence>
<dbReference type="GO" id="GO:0007064">
    <property type="term" value="P:mitotic sister chromatid cohesion"/>
    <property type="evidence" value="ECO:0007669"/>
    <property type="project" value="TreeGrafter"/>
</dbReference>
<gene>
    <name evidence="14" type="ORF">NDU88_010939</name>
</gene>
<sequence length="533" mass="59104">MNRNENVSENASAPDMFLRSPRSTLRMASKQVKVLPHKPKKTKLEVPPSQPQDESRQISKVKSGIPFKVLSLTAKPRPKLILGAAFFSNGRKPQATLRKQALHLKPNPAVSKPVIKSDQQNKMSKESGMRSAGSETVEVLQQFLSVPPEHSVKAEVKNGEELTAGMINNLVSRKRTLLKSEVTQPRLSLMTETLASEALTYEANTVLDSDAESSSDYEIDLDDGEMISGTSQNKDDEVCLSKQTIYPIFSTPSTAKKRPPPFHDDLASPLVSVAGASTPTAAIPSLEHAARQSKKNKESHKETKDQMIIDAGQKHFGAVTCKSCGMIYTAASPEDEAQHIQYHQRLLEGIKFVGWKKERILAAFWDGKIVLILPDDPKYAIKKAEEVRELVDSELGFKQATLSCPSKAKTYMFVSNEKKIVGCLIAEPIKQAHRVLVDPVHKGPQIEAENQRAWRCSTKPEAAICGISRIWVFSLLRRKGIATRMMDTVRGNFMYGSFLSLDEIAFSDPTPDGKLFATTYCKAPNFMVYNFIS</sequence>
<dbReference type="AlphaFoldDB" id="A0AAV7S2U0"/>
<dbReference type="Pfam" id="PF13878">
    <property type="entry name" value="zf-C2H2_3"/>
    <property type="match status" value="1"/>
</dbReference>
<evidence type="ECO:0000313" key="14">
    <source>
        <dbReference type="EMBL" id="KAJ1158246.1"/>
    </source>
</evidence>
<keyword evidence="8" id="KW-0131">Cell cycle</keyword>
<evidence type="ECO:0008006" key="16">
    <source>
        <dbReference type="Google" id="ProtNLM"/>
    </source>
</evidence>
<dbReference type="Pfam" id="PF13880">
    <property type="entry name" value="Acetyltransf_13"/>
    <property type="match status" value="1"/>
</dbReference>
<evidence type="ECO:0000256" key="8">
    <source>
        <dbReference type="ARBA" id="ARBA00023306"/>
    </source>
</evidence>
<organism evidence="14 15">
    <name type="scientific">Pleurodeles waltl</name>
    <name type="common">Iberian ribbed newt</name>
    <dbReference type="NCBI Taxonomy" id="8319"/>
    <lineage>
        <taxon>Eukaryota</taxon>
        <taxon>Metazoa</taxon>
        <taxon>Chordata</taxon>
        <taxon>Craniata</taxon>
        <taxon>Vertebrata</taxon>
        <taxon>Euteleostomi</taxon>
        <taxon>Amphibia</taxon>
        <taxon>Batrachia</taxon>
        <taxon>Caudata</taxon>
        <taxon>Salamandroidea</taxon>
        <taxon>Salamandridae</taxon>
        <taxon>Pleurodelinae</taxon>
        <taxon>Pleurodeles</taxon>
    </lineage>
</organism>
<dbReference type="Proteomes" id="UP001066276">
    <property type="component" value="Chromosome 5"/>
</dbReference>
<keyword evidence="3" id="KW-0808">Transferase</keyword>
<evidence type="ECO:0000256" key="9">
    <source>
        <dbReference type="ARBA" id="ARBA00023315"/>
    </source>
</evidence>
<keyword evidence="4" id="KW-0479">Metal-binding</keyword>
<evidence type="ECO:0000256" key="11">
    <source>
        <dbReference type="SAM" id="MobiDB-lite"/>
    </source>
</evidence>